<dbReference type="InterPro" id="IPR036421">
    <property type="entry name" value="Fe_dep_repressor_sf"/>
</dbReference>
<dbReference type="OrthoDB" id="9794394at2"/>
<feature type="domain" description="HTH dtxR-type" evidence="5">
    <location>
        <begin position="1"/>
        <end position="68"/>
    </location>
</feature>
<dbReference type="GO" id="GO:0003677">
    <property type="term" value="F:DNA binding"/>
    <property type="evidence" value="ECO:0007669"/>
    <property type="project" value="UniProtKB-KW"/>
</dbReference>
<dbReference type="InterPro" id="IPR022689">
    <property type="entry name" value="Iron_dep_repressor"/>
</dbReference>
<dbReference type="EMBL" id="UFTA01000002">
    <property type="protein sequence ID" value="SUU92736.1"/>
    <property type="molecule type" value="Genomic_DNA"/>
</dbReference>
<protein>
    <submittedName>
        <fullName evidence="6">Manganese transport regulator</fullName>
    </submittedName>
</protein>
<comment type="similarity">
    <text evidence="1">Belongs to the DtxR/MntR family.</text>
</comment>
<evidence type="ECO:0000313" key="7">
    <source>
        <dbReference type="Proteomes" id="UP000255124"/>
    </source>
</evidence>
<dbReference type="PANTHER" id="PTHR33238:SF7">
    <property type="entry name" value="IRON-DEPENDENT TRANSCRIPTIONAL REGULATOR"/>
    <property type="match status" value="1"/>
</dbReference>
<dbReference type="InterPro" id="IPR036388">
    <property type="entry name" value="WH-like_DNA-bd_sf"/>
</dbReference>
<evidence type="ECO:0000256" key="3">
    <source>
        <dbReference type="ARBA" id="ARBA00023125"/>
    </source>
</evidence>
<evidence type="ECO:0000256" key="2">
    <source>
        <dbReference type="ARBA" id="ARBA00023015"/>
    </source>
</evidence>
<reference evidence="6 7" key="1">
    <citation type="submission" date="2018-06" db="EMBL/GenBank/DDBJ databases">
        <authorList>
            <consortium name="Pathogen Informatics"/>
            <person name="Doyle S."/>
        </authorList>
    </citation>
    <scope>NUCLEOTIDE SEQUENCE [LARGE SCALE GENOMIC DNA]</scope>
    <source>
        <strain evidence="6 7">NCTC9810</strain>
    </source>
</reference>
<dbReference type="InterPro" id="IPR022687">
    <property type="entry name" value="HTH_DTXR"/>
</dbReference>
<organism evidence="6 7">
    <name type="scientific">Anaerococcus octavius</name>
    <dbReference type="NCBI Taxonomy" id="54007"/>
    <lineage>
        <taxon>Bacteria</taxon>
        <taxon>Bacillati</taxon>
        <taxon>Bacillota</taxon>
        <taxon>Tissierellia</taxon>
        <taxon>Tissierellales</taxon>
        <taxon>Peptoniphilaceae</taxon>
        <taxon>Anaerococcus</taxon>
    </lineage>
</organism>
<dbReference type="InterPro" id="IPR001367">
    <property type="entry name" value="Fe_dep_repressor"/>
</dbReference>
<keyword evidence="4" id="KW-0804">Transcription</keyword>
<evidence type="ECO:0000259" key="5">
    <source>
        <dbReference type="PROSITE" id="PS50944"/>
    </source>
</evidence>
<dbReference type="GO" id="GO:0046914">
    <property type="term" value="F:transition metal ion binding"/>
    <property type="evidence" value="ECO:0007669"/>
    <property type="project" value="InterPro"/>
</dbReference>
<dbReference type="SUPFAM" id="SSF46785">
    <property type="entry name" value="Winged helix' DNA-binding domain"/>
    <property type="match status" value="1"/>
</dbReference>
<sequence>MKENLHNIAFSKEHYIETIYILLKEKDRVYNKDIVEYLELSKASVSVAVNKLIQEEYAYRENRSIKLTSKGIRVGKELYKKHIFLTDLFLKLGIDQKEAEKQACEIEHILSDNTFNKIKDFMCKNNQ</sequence>
<dbReference type="SMART" id="SM00529">
    <property type="entry name" value="HTH_DTXR"/>
    <property type="match status" value="1"/>
</dbReference>
<name>A0A380WUV0_9FIRM</name>
<dbReference type="InterPro" id="IPR050536">
    <property type="entry name" value="DtxR_MntR_Metal-Reg"/>
</dbReference>
<keyword evidence="3" id="KW-0238">DNA-binding</keyword>
<dbReference type="GO" id="GO:0003700">
    <property type="term" value="F:DNA-binding transcription factor activity"/>
    <property type="evidence" value="ECO:0007669"/>
    <property type="project" value="InterPro"/>
</dbReference>
<dbReference type="Gene3D" id="1.10.10.10">
    <property type="entry name" value="Winged helix-like DNA-binding domain superfamily/Winged helix DNA-binding domain"/>
    <property type="match status" value="1"/>
</dbReference>
<dbReference type="Proteomes" id="UP000255124">
    <property type="component" value="Unassembled WGS sequence"/>
</dbReference>
<dbReference type="PROSITE" id="PS50944">
    <property type="entry name" value="HTH_DTXR"/>
    <property type="match status" value="1"/>
</dbReference>
<keyword evidence="2" id="KW-0805">Transcription regulation</keyword>
<dbReference type="PANTHER" id="PTHR33238">
    <property type="entry name" value="IRON (METAL) DEPENDENT REPRESSOR, DTXR FAMILY"/>
    <property type="match status" value="1"/>
</dbReference>
<dbReference type="SUPFAM" id="SSF47979">
    <property type="entry name" value="Iron-dependent repressor protein, dimerization domain"/>
    <property type="match status" value="1"/>
</dbReference>
<dbReference type="Gene3D" id="1.10.60.10">
    <property type="entry name" value="Iron dependent repressor, metal binding and dimerisation domain"/>
    <property type="match status" value="1"/>
</dbReference>
<dbReference type="Pfam" id="PF02742">
    <property type="entry name" value="Fe_dep_repr_C"/>
    <property type="match status" value="1"/>
</dbReference>
<dbReference type="GO" id="GO:0046983">
    <property type="term" value="F:protein dimerization activity"/>
    <property type="evidence" value="ECO:0007669"/>
    <property type="project" value="InterPro"/>
</dbReference>
<evidence type="ECO:0000256" key="4">
    <source>
        <dbReference type="ARBA" id="ARBA00023163"/>
    </source>
</evidence>
<dbReference type="RefSeq" id="WP_115595423.1">
    <property type="nucleotide sequence ID" value="NZ_UFTA01000002.1"/>
</dbReference>
<dbReference type="Pfam" id="PF01325">
    <property type="entry name" value="Fe_dep_repress"/>
    <property type="match status" value="1"/>
</dbReference>
<dbReference type="AlphaFoldDB" id="A0A380WUV0"/>
<evidence type="ECO:0000256" key="1">
    <source>
        <dbReference type="ARBA" id="ARBA00007871"/>
    </source>
</evidence>
<dbReference type="InterPro" id="IPR036390">
    <property type="entry name" value="WH_DNA-bd_sf"/>
</dbReference>
<gene>
    <name evidence="6" type="primary">mntR</name>
    <name evidence="6" type="ORF">NCTC9810_01073</name>
</gene>
<evidence type="ECO:0000313" key="6">
    <source>
        <dbReference type="EMBL" id="SUU92736.1"/>
    </source>
</evidence>
<accession>A0A380WUV0</accession>
<proteinExistence type="inferred from homology"/>